<feature type="transmembrane region" description="Helical" evidence="5">
    <location>
        <begin position="51"/>
        <end position="70"/>
    </location>
</feature>
<dbReference type="GO" id="GO:0005886">
    <property type="term" value="C:plasma membrane"/>
    <property type="evidence" value="ECO:0007669"/>
    <property type="project" value="TreeGrafter"/>
</dbReference>
<dbReference type="RefSeq" id="WP_092614220.1">
    <property type="nucleotide sequence ID" value="NZ_FNCV01000001.1"/>
</dbReference>
<dbReference type="Gene3D" id="3.90.1310.10">
    <property type="entry name" value="Penicillin-binding protein 2a (Domain 2)"/>
    <property type="match status" value="1"/>
</dbReference>
<comment type="subcellular location">
    <subcellularLocation>
        <location evidence="1">Membrane</location>
    </subcellularLocation>
</comment>
<dbReference type="Gene3D" id="3.30.450.330">
    <property type="match status" value="1"/>
</dbReference>
<feature type="domain" description="Penicillin-binding protein dimerisation" evidence="7">
    <location>
        <begin position="93"/>
        <end position="216"/>
    </location>
</feature>
<evidence type="ECO:0000256" key="1">
    <source>
        <dbReference type="ARBA" id="ARBA00004370"/>
    </source>
</evidence>
<keyword evidence="8" id="KW-0132">Cell division</keyword>
<dbReference type="Gene3D" id="3.40.710.10">
    <property type="entry name" value="DD-peptidase/beta-lactamase superfamily"/>
    <property type="match status" value="1"/>
</dbReference>
<evidence type="ECO:0000259" key="6">
    <source>
        <dbReference type="Pfam" id="PF00905"/>
    </source>
</evidence>
<dbReference type="Pfam" id="PF03717">
    <property type="entry name" value="PBP_dimer"/>
    <property type="match status" value="1"/>
</dbReference>
<keyword evidence="8" id="KW-0131">Cell cycle</keyword>
<protein>
    <submittedName>
        <fullName evidence="8">Cell division protein FtsI (Penicillin-binding protein 3)</fullName>
    </submittedName>
</protein>
<dbReference type="PANTHER" id="PTHR30627">
    <property type="entry name" value="PEPTIDOGLYCAN D,D-TRANSPEPTIDASE"/>
    <property type="match status" value="1"/>
</dbReference>
<dbReference type="EMBL" id="FNCV01000001">
    <property type="protein sequence ID" value="SDG44995.1"/>
    <property type="molecule type" value="Genomic_DNA"/>
</dbReference>
<dbReference type="GO" id="GO:0008658">
    <property type="term" value="F:penicillin binding"/>
    <property type="evidence" value="ECO:0007669"/>
    <property type="project" value="InterPro"/>
</dbReference>
<dbReference type="PANTHER" id="PTHR30627:SF1">
    <property type="entry name" value="PEPTIDOGLYCAN D,D-TRANSPEPTIDASE FTSI"/>
    <property type="match status" value="1"/>
</dbReference>
<evidence type="ECO:0000313" key="8">
    <source>
        <dbReference type="EMBL" id="SDG44995.1"/>
    </source>
</evidence>
<dbReference type="AlphaFoldDB" id="A0A1G7UBM3"/>
<sequence>MRHPSAPRSLGRSRTSRPFLYPGEEIRPAATPRVRLEGASKRAVETGRTRLMVTAGLFACAFALVGLRLVDLMALPEGAGTPGPALARAASDDPRRQDIVDANGVVLATNLPVVDLYADARKVPDPAGAARRVAALLPDLDPATLSEKLSSGSAFVYLKRGLTPRQQEAVNGLGIPGLEFQRAERRVYPQGRLAAHLLGATDIDNQGIAGLEKTFDAELTDPAAGPVRLTIDLAVQAAVRRELEWAMQRFQASGAAGLVMDVNSGALAALVSLPDFAPENFGDAPDDARFNRATLGVYEMGSVFKLFNTAIALESGTVSLKDGFDASQPLKVAHTRFQIRDYHPQKRWLSVPEILIHSSNIGSAKMALKTGTTTQRHFLERLGMLRPVDLALPETGAPLYPEPWREINTMTIAYGHGIAVSPLHVARGVAAVVNGGLLPTPALLAADAATPPMRVFSQATSQTMRRLMRLVVTQGSGRQADVAGYQVGGKTGTAEKVSSAGGYDRRSLRTTFVAAFPISQPRYVVLVTLDDPQGIKETWNFATAGWNAAPTAGRIVARVAPLLGVFPVAPTETARWDGEILETALTQEARLALH</sequence>
<dbReference type="InterPro" id="IPR012338">
    <property type="entry name" value="Beta-lactam/transpept-like"/>
</dbReference>
<evidence type="ECO:0000256" key="2">
    <source>
        <dbReference type="ARBA" id="ARBA00022645"/>
    </source>
</evidence>
<dbReference type="SUPFAM" id="SSF56519">
    <property type="entry name" value="Penicillin binding protein dimerisation domain"/>
    <property type="match status" value="1"/>
</dbReference>
<organism evidence="8 9">
    <name type="scientific">Roseospirillum parvum</name>
    <dbReference type="NCBI Taxonomy" id="83401"/>
    <lineage>
        <taxon>Bacteria</taxon>
        <taxon>Pseudomonadati</taxon>
        <taxon>Pseudomonadota</taxon>
        <taxon>Alphaproteobacteria</taxon>
        <taxon>Rhodospirillales</taxon>
        <taxon>Rhodospirillaceae</taxon>
        <taxon>Roseospirillum</taxon>
    </lineage>
</organism>
<dbReference type="InterPro" id="IPR050515">
    <property type="entry name" value="Beta-lactam/transpept"/>
</dbReference>
<evidence type="ECO:0000256" key="4">
    <source>
        <dbReference type="SAM" id="MobiDB-lite"/>
    </source>
</evidence>
<dbReference type="GO" id="GO:0051301">
    <property type="term" value="P:cell division"/>
    <property type="evidence" value="ECO:0007669"/>
    <property type="project" value="UniProtKB-KW"/>
</dbReference>
<dbReference type="GO" id="GO:0071555">
    <property type="term" value="P:cell wall organization"/>
    <property type="evidence" value="ECO:0007669"/>
    <property type="project" value="TreeGrafter"/>
</dbReference>
<dbReference type="InterPro" id="IPR036138">
    <property type="entry name" value="PBP_dimer_sf"/>
</dbReference>
<dbReference type="Pfam" id="PF00905">
    <property type="entry name" value="Transpeptidase"/>
    <property type="match status" value="1"/>
</dbReference>
<dbReference type="OrthoDB" id="9789078at2"/>
<dbReference type="STRING" id="83401.SAMN05421742_101280"/>
<name>A0A1G7UBM3_9PROT</name>
<keyword evidence="2" id="KW-0378">Hydrolase</keyword>
<keyword evidence="3 5" id="KW-0472">Membrane</keyword>
<evidence type="ECO:0000256" key="5">
    <source>
        <dbReference type="SAM" id="Phobius"/>
    </source>
</evidence>
<keyword evidence="5" id="KW-1133">Transmembrane helix</keyword>
<evidence type="ECO:0000256" key="3">
    <source>
        <dbReference type="ARBA" id="ARBA00023136"/>
    </source>
</evidence>
<evidence type="ECO:0000259" key="7">
    <source>
        <dbReference type="Pfam" id="PF03717"/>
    </source>
</evidence>
<evidence type="ECO:0000313" key="9">
    <source>
        <dbReference type="Proteomes" id="UP000217076"/>
    </source>
</evidence>
<keyword evidence="2" id="KW-0645">Protease</keyword>
<dbReference type="InterPro" id="IPR001460">
    <property type="entry name" value="PCN-bd_Tpept"/>
</dbReference>
<accession>A0A1G7UBM3</accession>
<keyword evidence="5" id="KW-0812">Transmembrane</keyword>
<dbReference type="Proteomes" id="UP000217076">
    <property type="component" value="Unassembled WGS sequence"/>
</dbReference>
<dbReference type="GO" id="GO:0004180">
    <property type="term" value="F:carboxypeptidase activity"/>
    <property type="evidence" value="ECO:0007669"/>
    <property type="project" value="UniProtKB-KW"/>
</dbReference>
<dbReference type="InterPro" id="IPR005311">
    <property type="entry name" value="PBP_dimer"/>
</dbReference>
<keyword evidence="9" id="KW-1185">Reference proteome</keyword>
<gene>
    <name evidence="8" type="ORF">SAMN05421742_101280</name>
</gene>
<keyword evidence="2" id="KW-0121">Carboxypeptidase</keyword>
<feature type="region of interest" description="Disordered" evidence="4">
    <location>
        <begin position="1"/>
        <end position="24"/>
    </location>
</feature>
<reference evidence="9" key="1">
    <citation type="submission" date="2016-10" db="EMBL/GenBank/DDBJ databases">
        <authorList>
            <person name="Varghese N."/>
            <person name="Submissions S."/>
        </authorList>
    </citation>
    <scope>NUCLEOTIDE SEQUENCE [LARGE SCALE GENOMIC DNA]</scope>
    <source>
        <strain evidence="9">930I</strain>
    </source>
</reference>
<proteinExistence type="predicted"/>
<dbReference type="SUPFAM" id="SSF56601">
    <property type="entry name" value="beta-lactamase/transpeptidase-like"/>
    <property type="match status" value="1"/>
</dbReference>
<feature type="domain" description="Penicillin-binding protein transpeptidase" evidence="6">
    <location>
        <begin position="258"/>
        <end position="537"/>
    </location>
</feature>